<dbReference type="RefSeq" id="WP_203975929.1">
    <property type="nucleotide sequence ID" value="NZ_BAAAKY010000014.1"/>
</dbReference>
<proteinExistence type="predicted"/>
<dbReference type="EMBL" id="BOOQ01000024">
    <property type="protein sequence ID" value="GII47425.1"/>
    <property type="molecule type" value="Genomic_DNA"/>
</dbReference>
<evidence type="ECO:0000313" key="3">
    <source>
        <dbReference type="Proteomes" id="UP000644610"/>
    </source>
</evidence>
<keyword evidence="3" id="KW-1185">Reference proteome</keyword>
<keyword evidence="1" id="KW-1133">Transmembrane helix</keyword>
<keyword evidence="1" id="KW-0812">Transmembrane</keyword>
<feature type="transmembrane region" description="Helical" evidence="1">
    <location>
        <begin position="376"/>
        <end position="394"/>
    </location>
</feature>
<keyword evidence="1" id="KW-0472">Membrane</keyword>
<name>A0A8J3UN41_9ACTN</name>
<feature type="transmembrane region" description="Helical" evidence="1">
    <location>
        <begin position="432"/>
        <end position="458"/>
    </location>
</feature>
<feature type="transmembrane region" description="Helical" evidence="1">
    <location>
        <begin position="347"/>
        <end position="364"/>
    </location>
</feature>
<accession>A0A8J3UN41</accession>
<feature type="transmembrane region" description="Helical" evidence="1">
    <location>
        <begin position="323"/>
        <end position="340"/>
    </location>
</feature>
<sequence>MRNSALAWLGHPLTVIAVVILLLNDHVFKPLWPGPVTGKLSDLTGLIVAPPLLNLFICRPRVSILLTGAAFTLVKTTAVGAVLASEAWTLAWGPSRVLADPTDLIALPALYAAWWTCNRPGARAVRLARAAVLIPVTVLAVAATGQADIFRPYSAHAVDVVDGMIVVSIRGGSSMGPRVTSFASSDGGNSWSSWAVPVPSDPRASACVPGRPDRCYRIVPTRLKVEESRNGRWATAWEVSPSGQDRLTRAHATEIPEDTEAVASLGIAIQKFSGGYVVVVANGADGIALRDTSGAWRRLGWAEDGFDYSSAVPLTAPGRYEDSVPMAALLAALAAGLVALGCDVRRFGFAVAALTLWVGVWLFYTGTNTPILFNPFAVLLAVVLVPVGGVSMMVSAVRGGIRIRAWAISTATAAVAYYVVMMPFSAWSAGWLGYYSLASGLSIALGIAVASAGALAVIKLNTRRPAPRLQPHADDPDQ</sequence>
<dbReference type="AlphaFoldDB" id="A0A8J3UN41"/>
<evidence type="ECO:0000256" key="1">
    <source>
        <dbReference type="SAM" id="Phobius"/>
    </source>
</evidence>
<feature type="transmembrane region" description="Helical" evidence="1">
    <location>
        <begin position="5"/>
        <end position="24"/>
    </location>
</feature>
<reference evidence="2" key="1">
    <citation type="submission" date="2021-01" db="EMBL/GenBank/DDBJ databases">
        <title>Whole genome shotgun sequence of Planotetraspora silvatica NBRC 100141.</title>
        <authorList>
            <person name="Komaki H."/>
            <person name="Tamura T."/>
        </authorList>
    </citation>
    <scope>NUCLEOTIDE SEQUENCE</scope>
    <source>
        <strain evidence="2">NBRC 100141</strain>
    </source>
</reference>
<feature type="transmembrane region" description="Helical" evidence="1">
    <location>
        <begin position="64"/>
        <end position="85"/>
    </location>
</feature>
<feature type="transmembrane region" description="Helical" evidence="1">
    <location>
        <begin position="406"/>
        <end position="426"/>
    </location>
</feature>
<gene>
    <name evidence="2" type="ORF">Psi02_38490</name>
</gene>
<organism evidence="2 3">
    <name type="scientific">Planotetraspora silvatica</name>
    <dbReference type="NCBI Taxonomy" id="234614"/>
    <lineage>
        <taxon>Bacteria</taxon>
        <taxon>Bacillati</taxon>
        <taxon>Actinomycetota</taxon>
        <taxon>Actinomycetes</taxon>
        <taxon>Streptosporangiales</taxon>
        <taxon>Streptosporangiaceae</taxon>
        <taxon>Planotetraspora</taxon>
    </lineage>
</organism>
<comment type="caution">
    <text evidence="2">The sequence shown here is derived from an EMBL/GenBank/DDBJ whole genome shotgun (WGS) entry which is preliminary data.</text>
</comment>
<feature type="transmembrane region" description="Helical" evidence="1">
    <location>
        <begin position="36"/>
        <end position="57"/>
    </location>
</feature>
<protein>
    <submittedName>
        <fullName evidence="2">Uncharacterized protein</fullName>
    </submittedName>
</protein>
<evidence type="ECO:0000313" key="2">
    <source>
        <dbReference type="EMBL" id="GII47425.1"/>
    </source>
</evidence>
<dbReference type="Proteomes" id="UP000644610">
    <property type="component" value="Unassembled WGS sequence"/>
</dbReference>